<protein>
    <submittedName>
        <fullName evidence="2">ROK family transcriptional regulator</fullName>
    </submittedName>
</protein>
<gene>
    <name evidence="2" type="ORF">MTR65_07595</name>
</gene>
<comment type="caution">
    <text evidence="2">The sequence shown here is derived from an EMBL/GenBank/DDBJ whole genome shotgun (WGS) entry which is preliminary data.</text>
</comment>
<dbReference type="InterPro" id="IPR036390">
    <property type="entry name" value="WH_DNA-bd_sf"/>
</dbReference>
<dbReference type="Pfam" id="PF00480">
    <property type="entry name" value="ROK"/>
    <property type="match status" value="1"/>
</dbReference>
<accession>A0ABT0ABG7</accession>
<dbReference type="Gene3D" id="3.30.420.40">
    <property type="match status" value="2"/>
</dbReference>
<keyword evidence="3" id="KW-1185">Reference proteome</keyword>
<evidence type="ECO:0000313" key="2">
    <source>
        <dbReference type="EMBL" id="MCJ1960537.1"/>
    </source>
</evidence>
<sequence length="396" mass="42073">MSSSAVNSRLHVLNCIRRHKAISRVELVTESGLSAGSISNITRELVDHGIVREIREPAEGRGRPRLALSINSEAATMAGMLLYPSGCLHVQITNLMGDVLEEADYPLPPALAGGALADTLAECLRSTVANLRWDLPRPHAAGVGFFGTVQAAAGILHWLPPAIPQAVPIQDMLERRLGIPVFIDNQANVIARAECWRTPEEGIGLRHFLQVGLDLSLATTRDGAVLMGGRGVNPEFGHVKTSLAEGLPCWCGGSGCLGTVASVGGIALRDAAMAAPSHDEVHALAAHFPEIAERARAGENKARALFEDAGTALGLSLANLVNLSNPDAVRVIVEEPAWIELAGPALTHAFSQNLLSFLGEDFPLTLCEDDRSTHGLGAIALVAERLFQDEPLPDWN</sequence>
<dbReference type="SUPFAM" id="SSF46785">
    <property type="entry name" value="Winged helix' DNA-binding domain"/>
    <property type="match status" value="1"/>
</dbReference>
<feature type="domain" description="Post-SET" evidence="1">
    <location>
        <begin position="245"/>
        <end position="261"/>
    </location>
</feature>
<dbReference type="PANTHER" id="PTHR18964">
    <property type="entry name" value="ROK (REPRESSOR, ORF, KINASE) FAMILY"/>
    <property type="match status" value="1"/>
</dbReference>
<dbReference type="RefSeq" id="WP_243798752.1">
    <property type="nucleotide sequence ID" value="NZ_JALHAT010000008.1"/>
</dbReference>
<dbReference type="Gene3D" id="1.10.10.10">
    <property type="entry name" value="Winged helix-like DNA-binding domain superfamily/Winged helix DNA-binding domain"/>
    <property type="match status" value="1"/>
</dbReference>
<proteinExistence type="predicted"/>
<dbReference type="PROSITE" id="PS50868">
    <property type="entry name" value="POST_SET"/>
    <property type="match status" value="1"/>
</dbReference>
<dbReference type="PANTHER" id="PTHR18964:SF173">
    <property type="entry name" value="GLUCOKINASE"/>
    <property type="match status" value="1"/>
</dbReference>
<evidence type="ECO:0000313" key="3">
    <source>
        <dbReference type="Proteomes" id="UP001162802"/>
    </source>
</evidence>
<dbReference type="Pfam" id="PF01047">
    <property type="entry name" value="MarR"/>
    <property type="match status" value="1"/>
</dbReference>
<dbReference type="InterPro" id="IPR036388">
    <property type="entry name" value="WH-like_DNA-bd_sf"/>
</dbReference>
<dbReference type="InterPro" id="IPR003616">
    <property type="entry name" value="Post-SET_dom"/>
</dbReference>
<dbReference type="InterPro" id="IPR000835">
    <property type="entry name" value="HTH_MarR-typ"/>
</dbReference>
<name>A0ABT0ABG7_9SPHN</name>
<evidence type="ECO:0000259" key="1">
    <source>
        <dbReference type="PROSITE" id="PS50868"/>
    </source>
</evidence>
<dbReference type="EMBL" id="JALHAT010000008">
    <property type="protein sequence ID" value="MCJ1960537.1"/>
    <property type="molecule type" value="Genomic_DNA"/>
</dbReference>
<dbReference type="InterPro" id="IPR043129">
    <property type="entry name" value="ATPase_NBD"/>
</dbReference>
<reference evidence="2" key="1">
    <citation type="submission" date="2022-03" db="EMBL/GenBank/DDBJ databases">
        <title>Identification of a novel bacterium isolated from mangrove sediments.</title>
        <authorList>
            <person name="Pan X."/>
        </authorList>
    </citation>
    <scope>NUCLEOTIDE SEQUENCE</scope>
    <source>
        <strain evidence="2">B2637</strain>
    </source>
</reference>
<dbReference type="Proteomes" id="UP001162802">
    <property type="component" value="Unassembled WGS sequence"/>
</dbReference>
<organism evidence="2 3">
    <name type="scientific">Novosphingobium mangrovi</name>
    <name type="common">ex Hu et al. 2023</name>
    <dbReference type="NCBI Taxonomy" id="2930094"/>
    <lineage>
        <taxon>Bacteria</taxon>
        <taxon>Pseudomonadati</taxon>
        <taxon>Pseudomonadota</taxon>
        <taxon>Alphaproteobacteria</taxon>
        <taxon>Sphingomonadales</taxon>
        <taxon>Sphingomonadaceae</taxon>
        <taxon>Novosphingobium</taxon>
    </lineage>
</organism>
<dbReference type="SUPFAM" id="SSF53067">
    <property type="entry name" value="Actin-like ATPase domain"/>
    <property type="match status" value="1"/>
</dbReference>
<dbReference type="InterPro" id="IPR000600">
    <property type="entry name" value="ROK"/>
</dbReference>